<gene>
    <name evidence="2" type="ORF">PGRAT_04330</name>
</gene>
<dbReference type="eggNOG" id="COG4637">
    <property type="taxonomic scope" value="Bacteria"/>
</dbReference>
<reference evidence="2 3" key="1">
    <citation type="submission" date="2014-08" db="EMBL/GenBank/DDBJ databases">
        <title>Comparative genomics of the Paenibacillus odorifer group.</title>
        <authorList>
            <person name="den Bakker H.C."/>
            <person name="Tsai Y.-C."/>
            <person name="Martin N."/>
            <person name="Korlach J."/>
            <person name="Wiedmann M."/>
        </authorList>
    </citation>
    <scope>NUCLEOTIDE SEQUENCE [LARGE SCALE GENOMIC DNA]</scope>
    <source>
        <strain evidence="2 3">DSM 15220</strain>
    </source>
</reference>
<keyword evidence="3" id="KW-1185">Reference proteome</keyword>
<accession>A0A089LZM7</accession>
<feature type="domain" description="Endonuclease GajA/Old nuclease/RecF-like AAA" evidence="1">
    <location>
        <begin position="1"/>
        <end position="60"/>
    </location>
</feature>
<dbReference type="Pfam" id="PF13175">
    <property type="entry name" value="AAA_15"/>
    <property type="match status" value="1"/>
</dbReference>
<dbReference type="KEGG" id="pgm:PGRAT_04330"/>
<evidence type="ECO:0000313" key="3">
    <source>
        <dbReference type="Proteomes" id="UP000029500"/>
    </source>
</evidence>
<dbReference type="RefSeq" id="WP_025703766.1">
    <property type="nucleotide sequence ID" value="NZ_CP009287.1"/>
</dbReference>
<evidence type="ECO:0000259" key="1">
    <source>
        <dbReference type="Pfam" id="PF13175"/>
    </source>
</evidence>
<dbReference type="SUPFAM" id="SSF52540">
    <property type="entry name" value="P-loop containing nucleoside triphosphate hydrolases"/>
    <property type="match status" value="1"/>
</dbReference>
<dbReference type="OrthoDB" id="9801813at2"/>
<dbReference type="PANTHER" id="PTHR32182:SF22">
    <property type="entry name" value="ATP-DEPENDENT ENDONUCLEASE, OLD FAMILY-RELATED"/>
    <property type="match status" value="1"/>
</dbReference>
<name>A0A089LZM7_9BACL</name>
<dbReference type="HOGENOM" id="CLU_437971_0_0_9"/>
<dbReference type="EMBL" id="CP009287">
    <property type="protein sequence ID" value="AIQ66956.1"/>
    <property type="molecule type" value="Genomic_DNA"/>
</dbReference>
<dbReference type="AlphaFoldDB" id="A0A089LZM7"/>
<organism evidence="2 3">
    <name type="scientific">Paenibacillus graminis</name>
    <dbReference type="NCBI Taxonomy" id="189425"/>
    <lineage>
        <taxon>Bacteria</taxon>
        <taxon>Bacillati</taxon>
        <taxon>Bacillota</taxon>
        <taxon>Bacilli</taxon>
        <taxon>Bacillales</taxon>
        <taxon>Paenibacillaceae</taxon>
        <taxon>Paenibacillus</taxon>
    </lineage>
</organism>
<dbReference type="GO" id="GO:0006302">
    <property type="term" value="P:double-strand break repair"/>
    <property type="evidence" value="ECO:0007669"/>
    <property type="project" value="TreeGrafter"/>
</dbReference>
<dbReference type="PANTHER" id="PTHR32182">
    <property type="entry name" value="DNA REPLICATION AND REPAIR PROTEIN RECF"/>
    <property type="match status" value="1"/>
</dbReference>
<dbReference type="Proteomes" id="UP000029500">
    <property type="component" value="Chromosome"/>
</dbReference>
<dbReference type="GO" id="GO:0000731">
    <property type="term" value="P:DNA synthesis involved in DNA repair"/>
    <property type="evidence" value="ECO:0007669"/>
    <property type="project" value="TreeGrafter"/>
</dbReference>
<dbReference type="STRING" id="189425.PGRAT_04330"/>
<sequence>MEIHSLSLENYKHFQTFNGAFGQNDEELSKLSIKFLVGNNGSGKTSVLQAIGLIFTRAMNDESPGFVYELVYSIISGHKRVYVLLSNNSQRYSLTERLYIQMAESLEGIKNGPVVRERYSEQVNLHPRRIISFASGPNNSFEDVLVNSPLGAINSDIYDELKREGRNSGKLEYLQQLQRRLLYEPNCINLNGENAAFILAAIVLAEPVGVEMEGYRTKKNRLFQMVRNIRAELISFELDEVKCRQLEASPFNKMRYESLLVNFLQRGARRIKVVHSLDGTMPKAIRILTIPAGDILSSNPMEFLTMLVTAQRFGYLLNVNLFYKNEDSEHLLDHNSLSDGEFFWLSRMALIILSQQEYDENTLFLFDEPDVFLNENWTMQFISMLHDFAKMDLPGGESSEPRYNRQEYWIATHSTLILTDAFPDQTFKIELHSGVPGEFQAISLDIPTFGADRGEISALLFMDHERIGEFAKQVIDKALDEQKPYSNGRIQKMLDKVGPGYERFRLEEYLHARKQLRSD</sequence>
<proteinExistence type="predicted"/>
<dbReference type="Gene3D" id="3.40.50.300">
    <property type="entry name" value="P-loop containing nucleotide triphosphate hydrolases"/>
    <property type="match status" value="2"/>
</dbReference>
<protein>
    <recommendedName>
        <fullName evidence="1">Endonuclease GajA/Old nuclease/RecF-like AAA domain-containing protein</fullName>
    </recommendedName>
</protein>
<dbReference type="InterPro" id="IPR041685">
    <property type="entry name" value="AAA_GajA/Old/RecF-like"/>
</dbReference>
<evidence type="ECO:0000313" key="2">
    <source>
        <dbReference type="EMBL" id="AIQ66956.1"/>
    </source>
</evidence>
<dbReference type="InterPro" id="IPR027417">
    <property type="entry name" value="P-loop_NTPase"/>
</dbReference>